<gene>
    <name evidence="1" type="ORF">Sjap_005219</name>
</gene>
<accession>A0AAP0PLM6</accession>
<dbReference type="Proteomes" id="UP001417504">
    <property type="component" value="Unassembled WGS sequence"/>
</dbReference>
<comment type="caution">
    <text evidence="1">The sequence shown here is derived from an EMBL/GenBank/DDBJ whole genome shotgun (WGS) entry which is preliminary data.</text>
</comment>
<name>A0AAP0PLM6_9MAGN</name>
<protein>
    <submittedName>
        <fullName evidence="1">Uncharacterized protein</fullName>
    </submittedName>
</protein>
<reference evidence="1 2" key="1">
    <citation type="submission" date="2024-01" db="EMBL/GenBank/DDBJ databases">
        <title>Genome assemblies of Stephania.</title>
        <authorList>
            <person name="Yang L."/>
        </authorList>
    </citation>
    <scope>NUCLEOTIDE SEQUENCE [LARGE SCALE GENOMIC DNA]</scope>
    <source>
        <strain evidence="1">QJT</strain>
        <tissue evidence="1">Leaf</tissue>
    </source>
</reference>
<dbReference type="EMBL" id="JBBNAE010000002">
    <property type="protein sequence ID" value="KAK9145316.1"/>
    <property type="molecule type" value="Genomic_DNA"/>
</dbReference>
<evidence type="ECO:0000313" key="2">
    <source>
        <dbReference type="Proteomes" id="UP001417504"/>
    </source>
</evidence>
<sequence>MGNGPGDAYTSGDPNVPEYGLGLGDGVVERFGHGVTMAEPRSKAGRVISLLLRVDPSTSKGKEVVGDYI</sequence>
<evidence type="ECO:0000313" key="1">
    <source>
        <dbReference type="EMBL" id="KAK9145316.1"/>
    </source>
</evidence>
<proteinExistence type="predicted"/>
<dbReference type="AlphaFoldDB" id="A0AAP0PLM6"/>
<keyword evidence="2" id="KW-1185">Reference proteome</keyword>
<organism evidence="1 2">
    <name type="scientific">Stephania japonica</name>
    <dbReference type="NCBI Taxonomy" id="461633"/>
    <lineage>
        <taxon>Eukaryota</taxon>
        <taxon>Viridiplantae</taxon>
        <taxon>Streptophyta</taxon>
        <taxon>Embryophyta</taxon>
        <taxon>Tracheophyta</taxon>
        <taxon>Spermatophyta</taxon>
        <taxon>Magnoliopsida</taxon>
        <taxon>Ranunculales</taxon>
        <taxon>Menispermaceae</taxon>
        <taxon>Menispermoideae</taxon>
        <taxon>Cissampelideae</taxon>
        <taxon>Stephania</taxon>
    </lineage>
</organism>